<keyword evidence="5" id="KW-0472">Membrane</keyword>
<reference evidence="8 9" key="1">
    <citation type="submission" date="2018-06" db="EMBL/GenBank/DDBJ databases">
        <authorList>
            <consortium name="Pathogen Informatics"/>
            <person name="Doyle S."/>
        </authorList>
    </citation>
    <scope>NUCLEOTIDE SEQUENCE [LARGE SCALE GENOMIC DNA]</scope>
    <source>
        <strain evidence="8 9">NCTC12000</strain>
    </source>
</reference>
<dbReference type="GO" id="GO:0005737">
    <property type="term" value="C:cytoplasm"/>
    <property type="evidence" value="ECO:0007669"/>
    <property type="project" value="UniProtKB-ARBA"/>
</dbReference>
<keyword evidence="3" id="KW-0812">Transmembrane</keyword>
<organism evidence="8 9">
    <name type="scientific">Legionella pneumophila</name>
    <dbReference type="NCBI Taxonomy" id="446"/>
    <lineage>
        <taxon>Bacteria</taxon>
        <taxon>Pseudomonadati</taxon>
        <taxon>Pseudomonadota</taxon>
        <taxon>Gammaproteobacteria</taxon>
        <taxon>Legionellales</taxon>
        <taxon>Legionellaceae</taxon>
        <taxon>Legionella</taxon>
    </lineage>
</organism>
<dbReference type="EMBL" id="UGOL01000001">
    <property type="protein sequence ID" value="STX80565.1"/>
    <property type="molecule type" value="Genomic_DNA"/>
</dbReference>
<evidence type="ECO:0000256" key="2">
    <source>
        <dbReference type="ARBA" id="ARBA00022448"/>
    </source>
</evidence>
<evidence type="ECO:0000313" key="8">
    <source>
        <dbReference type="EMBL" id="STX80565.1"/>
    </source>
</evidence>
<evidence type="ECO:0000256" key="4">
    <source>
        <dbReference type="ARBA" id="ARBA00022989"/>
    </source>
</evidence>
<dbReference type="GO" id="GO:0016020">
    <property type="term" value="C:membrane"/>
    <property type="evidence" value="ECO:0007669"/>
    <property type="project" value="UniProtKB-SubCell"/>
</dbReference>
<dbReference type="Gene3D" id="1.20.5.110">
    <property type="match status" value="1"/>
</dbReference>
<dbReference type="CDD" id="cd15841">
    <property type="entry name" value="SNARE_Qc"/>
    <property type="match status" value="1"/>
</dbReference>
<sequence length="97" mass="11116">MKKNSSTKKILSSLSNTELQEKQELMMREQDEQLDILLKTVTRTHEIAEAIQEELTSQNKLIDGLNEHVEKTDGKVKNTTKKVEALIPEVRSSCFLM</sequence>
<evidence type="ECO:0000256" key="3">
    <source>
        <dbReference type="ARBA" id="ARBA00022692"/>
    </source>
</evidence>
<evidence type="ECO:0000256" key="5">
    <source>
        <dbReference type="ARBA" id="ARBA00023136"/>
    </source>
</evidence>
<accession>A0A128YYU7</accession>
<proteinExistence type="inferred from homology"/>
<dbReference type="GO" id="GO:0012505">
    <property type="term" value="C:endomembrane system"/>
    <property type="evidence" value="ECO:0007669"/>
    <property type="project" value="UniProtKB-ARBA"/>
</dbReference>
<gene>
    <name evidence="8" type="ORF">NCTC12000_02581</name>
</gene>
<keyword evidence="2" id="KW-0813">Transport</keyword>
<dbReference type="PANTHER" id="PTHR12791">
    <property type="entry name" value="GOLGI SNARE BET1-RELATED"/>
    <property type="match status" value="1"/>
</dbReference>
<evidence type="ECO:0000256" key="6">
    <source>
        <dbReference type="ARBA" id="ARBA00029447"/>
    </source>
</evidence>
<dbReference type="AlphaFoldDB" id="A0A128YYU7"/>
<dbReference type="SMART" id="SM00397">
    <property type="entry name" value="t_SNARE"/>
    <property type="match status" value="1"/>
</dbReference>
<keyword evidence="4" id="KW-1133">Transmembrane helix</keyword>
<evidence type="ECO:0000256" key="1">
    <source>
        <dbReference type="ARBA" id="ARBA00004167"/>
    </source>
</evidence>
<protein>
    <submittedName>
        <fullName evidence="8">SNARE domain</fullName>
    </submittedName>
</protein>
<dbReference type="RefSeq" id="WP_027219386.1">
    <property type="nucleotide sequence ID" value="NZ_BAZA01000228.1"/>
</dbReference>
<feature type="domain" description="T-SNARE coiled-coil homology" evidence="7">
    <location>
        <begin position="24"/>
        <end position="86"/>
    </location>
</feature>
<name>A0A128YYU7_LEGPN</name>
<dbReference type="InterPro" id="IPR000727">
    <property type="entry name" value="T_SNARE_dom"/>
</dbReference>
<dbReference type="SUPFAM" id="SSF58038">
    <property type="entry name" value="SNARE fusion complex"/>
    <property type="match status" value="1"/>
</dbReference>
<evidence type="ECO:0000313" key="9">
    <source>
        <dbReference type="Proteomes" id="UP000254631"/>
    </source>
</evidence>
<comment type="subcellular location">
    <subcellularLocation>
        <location evidence="1">Membrane</location>
        <topology evidence="1">Single-pass membrane protein</topology>
    </subcellularLocation>
</comment>
<dbReference type="PROSITE" id="PS50192">
    <property type="entry name" value="T_SNARE"/>
    <property type="match status" value="1"/>
</dbReference>
<dbReference type="Proteomes" id="UP000254631">
    <property type="component" value="Unassembled WGS sequence"/>
</dbReference>
<comment type="similarity">
    <text evidence="6">Belongs to the methyl-accepting chemotaxis (MCP) protein family.</text>
</comment>
<evidence type="ECO:0000259" key="7">
    <source>
        <dbReference type="PROSITE" id="PS50192"/>
    </source>
</evidence>